<dbReference type="STRING" id="1555241.A0A4P9XDV8"/>
<dbReference type="Gene3D" id="3.40.50.1170">
    <property type="entry name" value="L-asparaginase, N-terminal domain"/>
    <property type="match status" value="1"/>
</dbReference>
<dbReference type="PIRSF" id="PIRSF001220">
    <property type="entry name" value="L-ASNase_gatD"/>
    <property type="match status" value="1"/>
</dbReference>
<dbReference type="InterPro" id="IPR027475">
    <property type="entry name" value="Asparaginase/glutaminase_AS2"/>
</dbReference>
<dbReference type="PANTHER" id="PTHR11707">
    <property type="entry name" value="L-ASPARAGINASE"/>
    <property type="match status" value="1"/>
</dbReference>
<dbReference type="InterPro" id="IPR027474">
    <property type="entry name" value="L-asparaginase_N"/>
</dbReference>
<feature type="binding site" evidence="3">
    <location>
        <position position="144"/>
    </location>
    <ligand>
        <name>substrate</name>
    </ligand>
</feature>
<dbReference type="Proteomes" id="UP000274922">
    <property type="component" value="Unassembled WGS sequence"/>
</dbReference>
<feature type="repeat" description="ANK" evidence="4">
    <location>
        <begin position="532"/>
        <end position="564"/>
    </location>
</feature>
<dbReference type="InterPro" id="IPR037152">
    <property type="entry name" value="L-asparaginase_N_sf"/>
</dbReference>
<dbReference type="FunFam" id="3.40.50.40:FF:000001">
    <property type="entry name" value="L-asparaginase 1"/>
    <property type="match status" value="1"/>
</dbReference>
<accession>A0A4P9XDV8</accession>
<dbReference type="OrthoDB" id="542841at2759"/>
<dbReference type="PANTHER" id="PTHR11707:SF28">
    <property type="entry name" value="60 KDA LYSOPHOSPHOLIPASE"/>
    <property type="match status" value="1"/>
</dbReference>
<evidence type="ECO:0000259" key="7">
    <source>
        <dbReference type="Pfam" id="PF17763"/>
    </source>
</evidence>
<organism evidence="8 9">
    <name type="scientific">Caulochytrium protostelioides</name>
    <dbReference type="NCBI Taxonomy" id="1555241"/>
    <lineage>
        <taxon>Eukaryota</taxon>
        <taxon>Fungi</taxon>
        <taxon>Fungi incertae sedis</taxon>
        <taxon>Chytridiomycota</taxon>
        <taxon>Chytridiomycota incertae sedis</taxon>
        <taxon>Chytridiomycetes</taxon>
        <taxon>Caulochytriales</taxon>
        <taxon>Caulochytriaceae</taxon>
        <taxon>Caulochytrium</taxon>
    </lineage>
</organism>
<evidence type="ECO:0000256" key="5">
    <source>
        <dbReference type="PROSITE-ProRule" id="PRU10100"/>
    </source>
</evidence>
<evidence type="ECO:0000256" key="4">
    <source>
        <dbReference type="PROSITE-ProRule" id="PRU00023"/>
    </source>
</evidence>
<dbReference type="InterPro" id="IPR027473">
    <property type="entry name" value="L-asparaginase_C"/>
</dbReference>
<dbReference type="GO" id="GO:0004067">
    <property type="term" value="F:asparaginase activity"/>
    <property type="evidence" value="ECO:0007669"/>
    <property type="project" value="UniProtKB-UniRule"/>
</dbReference>
<dbReference type="Gene3D" id="3.40.50.40">
    <property type="match status" value="1"/>
</dbReference>
<dbReference type="EMBL" id="ML014119">
    <property type="protein sequence ID" value="RKP03717.1"/>
    <property type="molecule type" value="Genomic_DNA"/>
</dbReference>
<dbReference type="InterPro" id="IPR036152">
    <property type="entry name" value="Asp/glu_Ase-like_sf"/>
</dbReference>
<dbReference type="PRINTS" id="PR00139">
    <property type="entry name" value="ASNGLNASE"/>
</dbReference>
<dbReference type="SUPFAM" id="SSF48403">
    <property type="entry name" value="Ankyrin repeat"/>
    <property type="match status" value="1"/>
</dbReference>
<evidence type="ECO:0000256" key="1">
    <source>
        <dbReference type="ARBA" id="ARBA00012920"/>
    </source>
</evidence>
<keyword evidence="9" id="KW-1185">Reference proteome</keyword>
<feature type="domain" description="Asparaginase/glutaminase C-terminal" evidence="7">
    <location>
        <begin position="296"/>
        <end position="411"/>
    </location>
</feature>
<dbReference type="SMART" id="SM00870">
    <property type="entry name" value="Asparaginase"/>
    <property type="match status" value="1"/>
</dbReference>
<dbReference type="InterPro" id="IPR036770">
    <property type="entry name" value="Ankyrin_rpt-contain_sf"/>
</dbReference>
<dbReference type="CDD" id="cd08963">
    <property type="entry name" value="L-asparaginase_I"/>
    <property type="match status" value="1"/>
</dbReference>
<evidence type="ECO:0000313" key="8">
    <source>
        <dbReference type="EMBL" id="RKP03717.1"/>
    </source>
</evidence>
<evidence type="ECO:0000313" key="9">
    <source>
        <dbReference type="Proteomes" id="UP000274922"/>
    </source>
</evidence>
<gene>
    <name evidence="8" type="ORF">CXG81DRAFT_9158</name>
</gene>
<dbReference type="GO" id="GO:0009066">
    <property type="term" value="P:aspartate family amino acid metabolic process"/>
    <property type="evidence" value="ECO:0007669"/>
    <property type="project" value="UniProtKB-ARBA"/>
</dbReference>
<dbReference type="Pfam" id="PF00710">
    <property type="entry name" value="Asparaginase"/>
    <property type="match status" value="1"/>
</dbReference>
<dbReference type="PROSITE" id="PS51732">
    <property type="entry name" value="ASN_GLN_ASE_3"/>
    <property type="match status" value="1"/>
</dbReference>
<reference evidence="9" key="1">
    <citation type="journal article" date="2018" name="Nat. Microbiol.">
        <title>Leveraging single-cell genomics to expand the fungal tree of life.</title>
        <authorList>
            <person name="Ahrendt S.R."/>
            <person name="Quandt C.A."/>
            <person name="Ciobanu D."/>
            <person name="Clum A."/>
            <person name="Salamov A."/>
            <person name="Andreopoulos B."/>
            <person name="Cheng J.F."/>
            <person name="Woyke T."/>
            <person name="Pelin A."/>
            <person name="Henrissat B."/>
            <person name="Reynolds N.K."/>
            <person name="Benny G.L."/>
            <person name="Smith M.E."/>
            <person name="James T.Y."/>
            <person name="Grigoriev I.V."/>
        </authorList>
    </citation>
    <scope>NUCLEOTIDE SEQUENCE [LARGE SCALE GENOMIC DNA]</scope>
    <source>
        <strain evidence="9">ATCC 52028</strain>
    </source>
</reference>
<keyword evidence="4" id="KW-0040">ANK repeat</keyword>
<feature type="domain" description="L-asparaginase N-terminal" evidence="6">
    <location>
        <begin position="15"/>
        <end position="277"/>
    </location>
</feature>
<evidence type="ECO:0000256" key="3">
    <source>
        <dbReference type="PIRSR" id="PIRSR001220-2"/>
    </source>
</evidence>
<keyword evidence="2" id="KW-0378">Hydrolase</keyword>
<dbReference type="SMART" id="SM00248">
    <property type="entry name" value="ANK"/>
    <property type="match status" value="2"/>
</dbReference>
<feature type="binding site" evidence="3">
    <location>
        <begin position="175"/>
        <end position="176"/>
    </location>
    <ligand>
        <name>substrate</name>
    </ligand>
</feature>
<dbReference type="EC" id="3.5.1.1" evidence="1"/>
<dbReference type="SUPFAM" id="SSF53774">
    <property type="entry name" value="Glutaminase/Asparaginase"/>
    <property type="match status" value="1"/>
</dbReference>
<dbReference type="PROSITE" id="PS50088">
    <property type="entry name" value="ANK_REPEAT"/>
    <property type="match status" value="1"/>
</dbReference>
<dbReference type="InterPro" id="IPR002110">
    <property type="entry name" value="Ankyrin_rpt"/>
</dbReference>
<dbReference type="SFLD" id="SFLDS00057">
    <property type="entry name" value="Glutaminase/Asparaginase"/>
    <property type="match status" value="1"/>
</dbReference>
<dbReference type="PIRSF" id="PIRSF500176">
    <property type="entry name" value="L_ASNase"/>
    <property type="match status" value="1"/>
</dbReference>
<dbReference type="InterPro" id="IPR041725">
    <property type="entry name" value="L-asparaginase_I"/>
</dbReference>
<proteinExistence type="predicted"/>
<feature type="active site" evidence="5">
    <location>
        <position position="175"/>
    </location>
</feature>
<dbReference type="InterPro" id="IPR040919">
    <property type="entry name" value="Asparaginase_C"/>
</dbReference>
<sequence>MEQRDLSMVTSNSARVLVLYAGGTIGMRWAPPPPHFGGYAPAPGFLGRTLENMLCFHDPDNKLRWGSPYSGGASVDDAEAAADAAAAAEAWQAALAQSETDPTVMLINGTPVRQVEKRALITPPSLYGKRIRYSILEFDPLLDSSNMNMEDWAKLATAIEVNYQLYDAFVILHGTDTMAFSASALSFMLNDLGKTVILTGSQVPLAEVRNDAVDNLLSVLTIAGHYTIPEVCLFFNHKLFRGNRTSKVDAIDFNAFDSPNMRPLVTMGVNIDVNWHDVLRPTRISRFHAYKSLDPRVATLRIFPGITSTTVRSFLQPPIAGVVLETYGAGNAPNNRPDILAALREATARGVVIVNCTQCKRGLVSDVYATGKALISVGVVPGSDMTPECALTKLSYLLGRRYPPERIRELMRKSLRGELTTRSGPQRFSYYRENPGIIRGLVGLLHAHRDAVAATPAGAAPPPHLPTAVGMPPKRTVANAGDLVIPAEDISTLEMLMVPSLLCASARVGDVKAFAHLLEDFGDTLVSMTDYDGRTALHIAAAEGHTDLVAYLLEHGATVHARDRWDHAPLWDAMAAGHTECAKVLIAAGAHFVQGEGVDLKSSLKTKSARTSATAVAES</sequence>
<dbReference type="InterPro" id="IPR006034">
    <property type="entry name" value="Asparaginase/glutaminase-like"/>
</dbReference>
<dbReference type="Gene3D" id="1.25.40.20">
    <property type="entry name" value="Ankyrin repeat-containing domain"/>
    <property type="match status" value="1"/>
</dbReference>
<evidence type="ECO:0000259" key="6">
    <source>
        <dbReference type="Pfam" id="PF00710"/>
    </source>
</evidence>
<evidence type="ECO:0000256" key="2">
    <source>
        <dbReference type="ARBA" id="ARBA00022801"/>
    </source>
</evidence>
<dbReference type="Pfam" id="PF17763">
    <property type="entry name" value="Asparaginase_C"/>
    <property type="match status" value="1"/>
</dbReference>
<dbReference type="AlphaFoldDB" id="A0A4P9XDV8"/>
<dbReference type="Pfam" id="PF12796">
    <property type="entry name" value="Ank_2"/>
    <property type="match status" value="1"/>
</dbReference>
<name>A0A4P9XDV8_9FUNG</name>
<dbReference type="PROSITE" id="PS00917">
    <property type="entry name" value="ASN_GLN_ASE_2"/>
    <property type="match status" value="1"/>
</dbReference>
<dbReference type="PROSITE" id="PS50297">
    <property type="entry name" value="ANK_REP_REGION"/>
    <property type="match status" value="1"/>
</dbReference>
<protein>
    <recommendedName>
        <fullName evidence="1">asparaginase</fullName>
        <ecNumber evidence="1">3.5.1.1</ecNumber>
    </recommendedName>
</protein>